<proteinExistence type="predicted"/>
<dbReference type="EMBL" id="GBXM01016102">
    <property type="protein sequence ID" value="JAH92475.1"/>
    <property type="molecule type" value="Transcribed_RNA"/>
</dbReference>
<organism evidence="2">
    <name type="scientific">Anguilla anguilla</name>
    <name type="common">European freshwater eel</name>
    <name type="synonym">Muraena anguilla</name>
    <dbReference type="NCBI Taxonomy" id="7936"/>
    <lineage>
        <taxon>Eukaryota</taxon>
        <taxon>Metazoa</taxon>
        <taxon>Chordata</taxon>
        <taxon>Craniata</taxon>
        <taxon>Vertebrata</taxon>
        <taxon>Euteleostomi</taxon>
        <taxon>Actinopterygii</taxon>
        <taxon>Neopterygii</taxon>
        <taxon>Teleostei</taxon>
        <taxon>Anguilliformes</taxon>
        <taxon>Anguillidae</taxon>
        <taxon>Anguilla</taxon>
    </lineage>
</organism>
<feature type="transmembrane region" description="Helical" evidence="1">
    <location>
        <begin position="66"/>
        <end position="84"/>
    </location>
</feature>
<name>A0A0E9WSE8_ANGAN</name>
<accession>A0A0E9WSE8</accession>
<keyword evidence="1" id="KW-0812">Transmembrane</keyword>
<sequence>MSPCKLTVFVCNYYAQFYLCCQYSLSIHAQSSAARDFQKFKVHQSLTENHKFSLKNTSDKNTNCTIHFSSTFWTLFIFFLAVHYQKDIWSVIHLYK</sequence>
<keyword evidence="1" id="KW-0472">Membrane</keyword>
<evidence type="ECO:0000256" key="1">
    <source>
        <dbReference type="SAM" id="Phobius"/>
    </source>
</evidence>
<evidence type="ECO:0000313" key="2">
    <source>
        <dbReference type="EMBL" id="JAH92475.1"/>
    </source>
</evidence>
<dbReference type="AlphaFoldDB" id="A0A0E9WSE8"/>
<keyword evidence="1" id="KW-1133">Transmembrane helix</keyword>
<reference evidence="2" key="2">
    <citation type="journal article" date="2015" name="Fish Shellfish Immunol.">
        <title>Early steps in the European eel (Anguilla anguilla)-Vibrio vulnificus interaction in the gills: Role of the RtxA13 toxin.</title>
        <authorList>
            <person name="Callol A."/>
            <person name="Pajuelo D."/>
            <person name="Ebbesson L."/>
            <person name="Teles M."/>
            <person name="MacKenzie S."/>
            <person name="Amaro C."/>
        </authorList>
    </citation>
    <scope>NUCLEOTIDE SEQUENCE</scope>
</reference>
<reference evidence="2" key="1">
    <citation type="submission" date="2014-11" db="EMBL/GenBank/DDBJ databases">
        <authorList>
            <person name="Amaro Gonzalez C."/>
        </authorList>
    </citation>
    <scope>NUCLEOTIDE SEQUENCE</scope>
</reference>
<protein>
    <submittedName>
        <fullName evidence="2">Uncharacterized protein</fullName>
    </submittedName>
</protein>